<evidence type="ECO:0000256" key="3">
    <source>
        <dbReference type="HAMAP-Rule" id="MF_01384"/>
    </source>
</evidence>
<dbReference type="OrthoDB" id="9807968at2"/>
<keyword evidence="3" id="KW-0963">Cytoplasm</keyword>
<proteinExistence type="inferred from homology"/>
<comment type="subcellular location">
    <subcellularLocation>
        <location evidence="3">Cytoplasm</location>
    </subcellularLocation>
</comment>
<protein>
    <recommendedName>
        <fullName evidence="3">Urease accessory protein UreD</fullName>
    </recommendedName>
</protein>
<dbReference type="HAMAP" id="MF_01384">
    <property type="entry name" value="UreD"/>
    <property type="match status" value="1"/>
</dbReference>
<dbReference type="Proteomes" id="UP000319499">
    <property type="component" value="Unassembled WGS sequence"/>
</dbReference>
<dbReference type="AlphaFoldDB" id="A0A563DK06"/>
<dbReference type="EMBL" id="SELH01000011">
    <property type="protein sequence ID" value="TWP30566.1"/>
    <property type="molecule type" value="Genomic_DNA"/>
</dbReference>
<comment type="subunit">
    <text evidence="3">UreD, UreF and UreG form a complex that acts as a GTP-hydrolysis-dependent molecular chaperone, activating the urease apoprotein by helping to assemble the nickel containing metallocenter of UreC. The UreE protein probably delivers the nickel.</text>
</comment>
<sequence length="309" mass="35149">MAISKVDFSSAKEMAPYLEQPKAMYVGAPGKTGYLFMGFELDKSGKSIMRDLDRRSPIIVQQELYFDEEMPEMPCVYILSAGGPNIDGDRYEQNITVRKDAFAFVSTGAATKLSEMKYNYSGLKQEFVLEDHAYLEFLPEPLIPCRHTRFISDTKLVIAPTATLFYSEVFMGGRKHYGDGELFEYDILSVCCHGERPDGEQLFREKFIIDPNKYSPRNLGVMHNYDVFANVIVMTPKEHADKIYEQITPFIDNDKQIAAGITYLPNQSGLLFKVLGMEPGPVKKVIRDFCSKVRLQVKGKPVPAEFPWR</sequence>
<reference evidence="4 5" key="1">
    <citation type="submission" date="2019-02" db="EMBL/GenBank/DDBJ databases">
        <title>Apibacter muscae sp. nov.: a novel member of the house fly microbiota.</title>
        <authorList>
            <person name="Park R."/>
        </authorList>
    </citation>
    <scope>NUCLEOTIDE SEQUENCE [LARGE SCALE GENOMIC DNA]</scope>
    <source>
        <strain evidence="4 5">AL1</strain>
    </source>
</reference>
<keyword evidence="5" id="KW-1185">Reference proteome</keyword>
<evidence type="ECO:0000313" key="5">
    <source>
        <dbReference type="Proteomes" id="UP000319499"/>
    </source>
</evidence>
<gene>
    <name evidence="3" type="primary">ureD</name>
    <name evidence="4" type="ORF">ETU09_00765</name>
</gene>
<dbReference type="InterPro" id="IPR002669">
    <property type="entry name" value="UreD"/>
</dbReference>
<name>A0A563DK06_9FLAO</name>
<evidence type="ECO:0000256" key="2">
    <source>
        <dbReference type="ARBA" id="ARBA00023186"/>
    </source>
</evidence>
<organism evidence="4 5">
    <name type="scientific">Apibacter muscae</name>
    <dbReference type="NCBI Taxonomy" id="2509004"/>
    <lineage>
        <taxon>Bacteria</taxon>
        <taxon>Pseudomonadati</taxon>
        <taxon>Bacteroidota</taxon>
        <taxon>Flavobacteriia</taxon>
        <taxon>Flavobacteriales</taxon>
        <taxon>Weeksellaceae</taxon>
        <taxon>Apibacter</taxon>
    </lineage>
</organism>
<dbReference type="RefSeq" id="WP_146261153.1">
    <property type="nucleotide sequence ID" value="NZ_SELG01000024.1"/>
</dbReference>
<dbReference type="PANTHER" id="PTHR33643">
    <property type="entry name" value="UREASE ACCESSORY PROTEIN D"/>
    <property type="match status" value="1"/>
</dbReference>
<comment type="similarity">
    <text evidence="1 3">Belongs to the UreD family.</text>
</comment>
<accession>A0A563DK06</accession>
<keyword evidence="2 3" id="KW-0143">Chaperone</keyword>
<comment type="caution">
    <text evidence="4">The sequence shown here is derived from an EMBL/GenBank/DDBJ whole genome shotgun (WGS) entry which is preliminary data.</text>
</comment>
<dbReference type="GO" id="GO:0016151">
    <property type="term" value="F:nickel cation binding"/>
    <property type="evidence" value="ECO:0007669"/>
    <property type="project" value="UniProtKB-UniRule"/>
</dbReference>
<evidence type="ECO:0000313" key="4">
    <source>
        <dbReference type="EMBL" id="TWP30566.1"/>
    </source>
</evidence>
<keyword evidence="3" id="KW-0996">Nickel insertion</keyword>
<dbReference type="Pfam" id="PF01774">
    <property type="entry name" value="UreD"/>
    <property type="match status" value="1"/>
</dbReference>
<dbReference type="PANTHER" id="PTHR33643:SF1">
    <property type="entry name" value="UREASE ACCESSORY PROTEIN D"/>
    <property type="match status" value="1"/>
</dbReference>
<evidence type="ECO:0000256" key="1">
    <source>
        <dbReference type="ARBA" id="ARBA00007177"/>
    </source>
</evidence>
<dbReference type="GO" id="GO:0005737">
    <property type="term" value="C:cytoplasm"/>
    <property type="evidence" value="ECO:0007669"/>
    <property type="project" value="UniProtKB-SubCell"/>
</dbReference>
<comment type="function">
    <text evidence="3">Required for maturation of urease via the functional incorporation of the urease nickel metallocenter.</text>
</comment>